<proteinExistence type="predicted"/>
<comment type="caution">
    <text evidence="1">The sequence shown here is derived from an EMBL/GenBank/DDBJ whole genome shotgun (WGS) entry which is preliminary data.</text>
</comment>
<dbReference type="EMBL" id="JAENHL010000008">
    <property type="protein sequence ID" value="MBK1869518.1"/>
    <property type="molecule type" value="Genomic_DNA"/>
</dbReference>
<reference evidence="1" key="1">
    <citation type="submission" date="2021-01" db="EMBL/GenBank/DDBJ databases">
        <authorList>
            <person name="Sun Q."/>
        </authorList>
    </citation>
    <scope>NUCLEOTIDE SEQUENCE</scope>
    <source>
        <strain evidence="1">YIM B02566</strain>
    </source>
</reference>
<evidence type="ECO:0000313" key="1">
    <source>
        <dbReference type="EMBL" id="MBK1869518.1"/>
    </source>
</evidence>
<dbReference type="Proteomes" id="UP000616151">
    <property type="component" value="Unassembled WGS sequence"/>
</dbReference>
<name>A0ACC5RA26_9HYPH</name>
<accession>A0ACC5RA26</accession>
<evidence type="ECO:0000313" key="2">
    <source>
        <dbReference type="Proteomes" id="UP000616151"/>
    </source>
</evidence>
<keyword evidence="2" id="KW-1185">Reference proteome</keyword>
<sequence length="90" mass="8770">MKLSILGLAVAGAAAILLQTGISAQSSKAVAAETCIKTNVTLHVKRCGAEAAQASASAGGSAAEPTVTPTAGPAPSCIKTNVAKHVKRCA</sequence>
<organism evidence="1 2">
    <name type="scientific">Taklimakanibacter albus</name>
    <dbReference type="NCBI Taxonomy" id="2800327"/>
    <lineage>
        <taxon>Bacteria</taxon>
        <taxon>Pseudomonadati</taxon>
        <taxon>Pseudomonadota</taxon>
        <taxon>Alphaproteobacteria</taxon>
        <taxon>Hyphomicrobiales</taxon>
        <taxon>Aestuariivirgaceae</taxon>
        <taxon>Taklimakanibacter</taxon>
    </lineage>
</organism>
<gene>
    <name evidence="1" type="ORF">JHL16_24375</name>
</gene>
<protein>
    <submittedName>
        <fullName evidence="1">Uncharacterized protein</fullName>
    </submittedName>
</protein>